<dbReference type="SUPFAM" id="SSF54791">
    <property type="entry name" value="Eukaryotic type KH-domain (KH-domain type I)"/>
    <property type="match status" value="3"/>
</dbReference>
<dbReference type="PROSITE" id="PS50084">
    <property type="entry name" value="KH_TYPE_1"/>
    <property type="match status" value="3"/>
</dbReference>
<dbReference type="InterPro" id="IPR004087">
    <property type="entry name" value="KH_dom"/>
</dbReference>
<dbReference type="PANTHER" id="PTHR10288">
    <property type="entry name" value="KH DOMAIN CONTAINING RNA BINDING PROTEIN"/>
    <property type="match status" value="1"/>
</dbReference>
<feature type="domain" description="K Homology" evidence="4">
    <location>
        <begin position="166"/>
        <end position="243"/>
    </location>
</feature>
<dbReference type="InterPro" id="IPR004088">
    <property type="entry name" value="KH_dom_type_1"/>
</dbReference>
<reference evidence="5 6" key="1">
    <citation type="submission" date="2021-07" db="EMBL/GenBank/DDBJ databases">
        <title>The Aristolochia fimbriata genome: insights into angiosperm evolution, floral development and chemical biosynthesis.</title>
        <authorList>
            <person name="Jiao Y."/>
        </authorList>
    </citation>
    <scope>NUCLEOTIDE SEQUENCE [LARGE SCALE GENOMIC DNA]</scope>
    <source>
        <strain evidence="5">IBCAS-2021</strain>
        <tissue evidence="5">Leaf</tissue>
    </source>
</reference>
<feature type="region of interest" description="Disordered" evidence="3">
    <location>
        <begin position="1"/>
        <end position="69"/>
    </location>
</feature>
<feature type="region of interest" description="Disordered" evidence="3">
    <location>
        <begin position="313"/>
        <end position="332"/>
    </location>
</feature>
<keyword evidence="1" id="KW-0677">Repeat</keyword>
<dbReference type="SMART" id="SM00322">
    <property type="entry name" value="KH"/>
    <property type="match status" value="3"/>
</dbReference>
<feature type="domain" description="K Homology" evidence="4">
    <location>
        <begin position="275"/>
        <end position="332"/>
    </location>
</feature>
<organism evidence="5 6">
    <name type="scientific">Aristolochia fimbriata</name>
    <name type="common">White veined hardy Dutchman's pipe vine</name>
    <dbReference type="NCBI Taxonomy" id="158543"/>
    <lineage>
        <taxon>Eukaryota</taxon>
        <taxon>Viridiplantae</taxon>
        <taxon>Streptophyta</taxon>
        <taxon>Embryophyta</taxon>
        <taxon>Tracheophyta</taxon>
        <taxon>Spermatophyta</taxon>
        <taxon>Magnoliopsida</taxon>
        <taxon>Magnoliidae</taxon>
        <taxon>Piperales</taxon>
        <taxon>Aristolochiaceae</taxon>
        <taxon>Aristolochia</taxon>
    </lineage>
</organism>
<feature type="compositionally biased region" description="Basic and acidic residues" evidence="3">
    <location>
        <begin position="54"/>
        <end position="64"/>
    </location>
</feature>
<dbReference type="EMBL" id="JAINDJ010000003">
    <property type="protein sequence ID" value="KAG9452208.1"/>
    <property type="molecule type" value="Genomic_DNA"/>
</dbReference>
<evidence type="ECO:0000313" key="6">
    <source>
        <dbReference type="Proteomes" id="UP000825729"/>
    </source>
</evidence>
<dbReference type="AlphaFoldDB" id="A0AAV7EY12"/>
<evidence type="ECO:0000256" key="1">
    <source>
        <dbReference type="ARBA" id="ARBA00022737"/>
    </source>
</evidence>
<evidence type="ECO:0000259" key="4">
    <source>
        <dbReference type="SMART" id="SM00322"/>
    </source>
</evidence>
<feature type="compositionally biased region" description="Basic and acidic residues" evidence="3">
    <location>
        <begin position="36"/>
        <end position="46"/>
    </location>
</feature>
<keyword evidence="6" id="KW-1185">Reference proteome</keyword>
<evidence type="ECO:0000256" key="2">
    <source>
        <dbReference type="PROSITE-ProRule" id="PRU00117"/>
    </source>
</evidence>
<feature type="domain" description="K Homology" evidence="4">
    <location>
        <begin position="72"/>
        <end position="147"/>
    </location>
</feature>
<proteinExistence type="predicted"/>
<evidence type="ECO:0000256" key="3">
    <source>
        <dbReference type="SAM" id="MobiDB-lite"/>
    </source>
</evidence>
<comment type="caution">
    <text evidence="5">The sequence shown here is derived from an EMBL/GenBank/DDBJ whole genome shotgun (WGS) entry which is preliminary data.</text>
</comment>
<gene>
    <name evidence="5" type="ORF">H6P81_005112</name>
</gene>
<accession>A0AAV7EY12</accession>
<dbReference type="CDD" id="cd22460">
    <property type="entry name" value="KH-I_PEPPER_rpt2_like"/>
    <property type="match status" value="1"/>
</dbReference>
<dbReference type="InterPro" id="IPR036612">
    <property type="entry name" value="KH_dom_type_1_sf"/>
</dbReference>
<sequence length="332" mass="35422">MSEEKGGAPGSPSPLSSVSDEGEHGRDSSRKRRRVHGSDSRSHDNLDGAAPAPEDCRSSDDAPASKRRGKTHDVLFRIVVPSRQIGRVIGKGGSQIRRIREETRAAIKIADAVARHEERVIIISSTDDDSVISDAENALYRIAKIILQAEQGDENLTTTVAPGHAASNTVKLLIAGSQAGCLIGVSGQNIENIRSSSGAAVMILAQNQLPSCASAHESDRMVQVSGNIEEVLKALEKIANKLRENPPKKVIAVMPMYNVSYGHSDPPHLPPSSAEHVQSQMVIPEALIGGLIGKHGSNISMIRRESGATIKVTGGRGEQEQRLIHFSGSSQQ</sequence>
<evidence type="ECO:0000313" key="5">
    <source>
        <dbReference type="EMBL" id="KAG9452208.1"/>
    </source>
</evidence>
<keyword evidence="2" id="KW-0694">RNA-binding</keyword>
<protein>
    <recommendedName>
        <fullName evidence="4">K Homology domain-containing protein</fullName>
    </recommendedName>
</protein>
<dbReference type="Proteomes" id="UP000825729">
    <property type="component" value="Unassembled WGS sequence"/>
</dbReference>
<name>A0AAV7EY12_ARIFI</name>
<dbReference type="Pfam" id="PF00013">
    <property type="entry name" value="KH_1"/>
    <property type="match status" value="3"/>
</dbReference>
<dbReference type="GO" id="GO:0003723">
    <property type="term" value="F:RNA binding"/>
    <property type="evidence" value="ECO:0007669"/>
    <property type="project" value="UniProtKB-UniRule"/>
</dbReference>
<dbReference type="Gene3D" id="3.30.1370.10">
    <property type="entry name" value="K Homology domain, type 1"/>
    <property type="match status" value="3"/>
</dbReference>